<gene>
    <name evidence="2" type="ORF">BpHYR1_007929</name>
</gene>
<feature type="transmembrane region" description="Helical" evidence="1">
    <location>
        <begin position="26"/>
        <end position="46"/>
    </location>
</feature>
<proteinExistence type="predicted"/>
<name>A0A3M7PIJ7_BRAPC</name>
<protein>
    <submittedName>
        <fullName evidence="2">Uncharacterized protein</fullName>
    </submittedName>
</protein>
<feature type="transmembrane region" description="Helical" evidence="1">
    <location>
        <begin position="52"/>
        <end position="73"/>
    </location>
</feature>
<accession>A0A3M7PIJ7</accession>
<dbReference type="AlphaFoldDB" id="A0A3M7PIJ7"/>
<keyword evidence="1" id="KW-0472">Membrane</keyword>
<keyword evidence="1" id="KW-1133">Transmembrane helix</keyword>
<sequence>MKFSHSCTKDLEQIFIFSKTKYYKNYILVFTLHLAISQTFVSRMSFLKIHLLFGILINFLLSIIFYFCLLSTIEVCCKS</sequence>
<keyword evidence="3" id="KW-1185">Reference proteome</keyword>
<dbReference type="EMBL" id="REGN01010753">
    <property type="protein sequence ID" value="RMZ98477.1"/>
    <property type="molecule type" value="Genomic_DNA"/>
</dbReference>
<evidence type="ECO:0000313" key="2">
    <source>
        <dbReference type="EMBL" id="RMZ98477.1"/>
    </source>
</evidence>
<comment type="caution">
    <text evidence="2">The sequence shown here is derived from an EMBL/GenBank/DDBJ whole genome shotgun (WGS) entry which is preliminary data.</text>
</comment>
<evidence type="ECO:0000313" key="3">
    <source>
        <dbReference type="Proteomes" id="UP000276133"/>
    </source>
</evidence>
<organism evidence="2 3">
    <name type="scientific">Brachionus plicatilis</name>
    <name type="common">Marine rotifer</name>
    <name type="synonym">Brachionus muelleri</name>
    <dbReference type="NCBI Taxonomy" id="10195"/>
    <lineage>
        <taxon>Eukaryota</taxon>
        <taxon>Metazoa</taxon>
        <taxon>Spiralia</taxon>
        <taxon>Gnathifera</taxon>
        <taxon>Rotifera</taxon>
        <taxon>Eurotatoria</taxon>
        <taxon>Monogononta</taxon>
        <taxon>Pseudotrocha</taxon>
        <taxon>Ploima</taxon>
        <taxon>Brachionidae</taxon>
        <taxon>Brachionus</taxon>
    </lineage>
</organism>
<reference evidence="2 3" key="1">
    <citation type="journal article" date="2018" name="Sci. Rep.">
        <title>Genomic signatures of local adaptation to the degree of environmental predictability in rotifers.</title>
        <authorList>
            <person name="Franch-Gras L."/>
            <person name="Hahn C."/>
            <person name="Garcia-Roger E.M."/>
            <person name="Carmona M.J."/>
            <person name="Serra M."/>
            <person name="Gomez A."/>
        </authorList>
    </citation>
    <scope>NUCLEOTIDE SEQUENCE [LARGE SCALE GENOMIC DNA]</scope>
    <source>
        <strain evidence="2">HYR1</strain>
    </source>
</reference>
<keyword evidence="1" id="KW-0812">Transmembrane</keyword>
<dbReference type="Proteomes" id="UP000276133">
    <property type="component" value="Unassembled WGS sequence"/>
</dbReference>
<evidence type="ECO:0000256" key="1">
    <source>
        <dbReference type="SAM" id="Phobius"/>
    </source>
</evidence>